<proteinExistence type="predicted"/>
<dbReference type="EMBL" id="JBHMCY010000040">
    <property type="protein sequence ID" value="MFB9465151.1"/>
    <property type="molecule type" value="Genomic_DNA"/>
</dbReference>
<keyword evidence="4" id="KW-1185">Reference proteome</keyword>
<name>A0ABV5N4Y0_9ACTN</name>
<evidence type="ECO:0000256" key="2">
    <source>
        <dbReference type="SAM" id="SignalP"/>
    </source>
</evidence>
<feature type="region of interest" description="Disordered" evidence="1">
    <location>
        <begin position="32"/>
        <end position="53"/>
    </location>
</feature>
<dbReference type="Proteomes" id="UP001589709">
    <property type="component" value="Unassembled WGS sequence"/>
</dbReference>
<feature type="signal peptide" evidence="2">
    <location>
        <begin position="1"/>
        <end position="25"/>
    </location>
</feature>
<protein>
    <recommendedName>
        <fullName evidence="5">Lipoprotein</fullName>
    </recommendedName>
</protein>
<sequence length="204" mass="20413">MATTPPHRARVATALAGLLIAAASAAALVSCGGDEGDDGTASPRPTPSGPYTASFSGTPASALATLAASARARVSAAASSASARASEFEASVSAEVARAHAAARRALADVDGQGNAMADVSLTGKPRAEAADLIAVVVNITNRTDRTASYAVQVDFRDSDGEVVETRYVGAQDLAPGAGKQPLAVSHLAPGRRLTAAVTKAQRY</sequence>
<evidence type="ECO:0000313" key="4">
    <source>
        <dbReference type="Proteomes" id="UP001589709"/>
    </source>
</evidence>
<gene>
    <name evidence="3" type="ORF">ACFF45_21135</name>
</gene>
<accession>A0ABV5N4Y0</accession>
<reference evidence="3 4" key="1">
    <citation type="submission" date="2024-09" db="EMBL/GenBank/DDBJ databases">
        <authorList>
            <person name="Sun Q."/>
            <person name="Mori K."/>
        </authorList>
    </citation>
    <scope>NUCLEOTIDE SEQUENCE [LARGE SCALE GENOMIC DNA]</scope>
    <source>
        <strain evidence="3 4">JCM 6917</strain>
    </source>
</reference>
<evidence type="ECO:0000313" key="3">
    <source>
        <dbReference type="EMBL" id="MFB9465151.1"/>
    </source>
</evidence>
<feature type="chain" id="PRO_5047144727" description="Lipoprotein" evidence="2">
    <location>
        <begin position="26"/>
        <end position="204"/>
    </location>
</feature>
<organism evidence="3 4">
    <name type="scientific">Streptomyces cinereospinus</name>
    <dbReference type="NCBI Taxonomy" id="285561"/>
    <lineage>
        <taxon>Bacteria</taxon>
        <taxon>Bacillati</taxon>
        <taxon>Actinomycetota</taxon>
        <taxon>Actinomycetes</taxon>
        <taxon>Kitasatosporales</taxon>
        <taxon>Streptomycetaceae</taxon>
        <taxon>Streptomyces</taxon>
    </lineage>
</organism>
<evidence type="ECO:0008006" key="5">
    <source>
        <dbReference type="Google" id="ProtNLM"/>
    </source>
</evidence>
<dbReference type="RefSeq" id="WP_381347982.1">
    <property type="nucleotide sequence ID" value="NZ_JBHMCY010000040.1"/>
</dbReference>
<keyword evidence="2" id="KW-0732">Signal</keyword>
<evidence type="ECO:0000256" key="1">
    <source>
        <dbReference type="SAM" id="MobiDB-lite"/>
    </source>
</evidence>
<comment type="caution">
    <text evidence="3">The sequence shown here is derived from an EMBL/GenBank/DDBJ whole genome shotgun (WGS) entry which is preliminary data.</text>
</comment>